<evidence type="ECO:0000256" key="1">
    <source>
        <dbReference type="SAM" id="Phobius"/>
    </source>
</evidence>
<sequence length="75" mass="7899">MQLNNRLLGAFSNISILIGIALGIGGIVRGGSLFIAIGTAGVALKARSLRKFDFYFPLIIAIALFVLAVALPRGR</sequence>
<organism evidence="2">
    <name type="scientific">freshwater metagenome</name>
    <dbReference type="NCBI Taxonomy" id="449393"/>
    <lineage>
        <taxon>unclassified sequences</taxon>
        <taxon>metagenomes</taxon>
        <taxon>ecological metagenomes</taxon>
    </lineage>
</organism>
<gene>
    <name evidence="2" type="ORF">UFOPK4410_00242</name>
</gene>
<name>A0A6J7VQS8_9ZZZZ</name>
<reference evidence="2" key="1">
    <citation type="submission" date="2020-05" db="EMBL/GenBank/DDBJ databases">
        <authorList>
            <person name="Chiriac C."/>
            <person name="Salcher M."/>
            <person name="Ghai R."/>
            <person name="Kavagutti S V."/>
        </authorList>
    </citation>
    <scope>NUCLEOTIDE SEQUENCE</scope>
</reference>
<keyword evidence="1" id="KW-0812">Transmembrane</keyword>
<keyword evidence="1" id="KW-1133">Transmembrane helix</keyword>
<evidence type="ECO:0000313" key="2">
    <source>
        <dbReference type="EMBL" id="CAB5106018.1"/>
    </source>
</evidence>
<keyword evidence="1" id="KW-0472">Membrane</keyword>
<proteinExistence type="predicted"/>
<feature type="transmembrane region" description="Helical" evidence="1">
    <location>
        <begin position="7"/>
        <end position="28"/>
    </location>
</feature>
<feature type="transmembrane region" description="Helical" evidence="1">
    <location>
        <begin position="54"/>
        <end position="71"/>
    </location>
</feature>
<dbReference type="AlphaFoldDB" id="A0A6J7VQS8"/>
<protein>
    <submittedName>
        <fullName evidence="2">Unannotated protein</fullName>
    </submittedName>
</protein>
<accession>A0A6J7VQS8</accession>
<dbReference type="EMBL" id="CAFBRV010000011">
    <property type="protein sequence ID" value="CAB5106018.1"/>
    <property type="molecule type" value="Genomic_DNA"/>
</dbReference>